<dbReference type="SMART" id="SM00356">
    <property type="entry name" value="ZnF_C3H1"/>
    <property type="match status" value="3"/>
</dbReference>
<keyword evidence="4 5" id="KW-0862">Zinc</keyword>
<dbReference type="InterPro" id="IPR000571">
    <property type="entry name" value="Znf_CCCH"/>
</dbReference>
<reference evidence="8" key="1">
    <citation type="submission" date="2018-02" db="EMBL/GenBank/DDBJ databases">
        <authorList>
            <person name="Cohen D.B."/>
            <person name="Kent A.D."/>
        </authorList>
    </citation>
    <scope>NUCLEOTIDE SEQUENCE</scope>
</reference>
<keyword evidence="2" id="KW-0677">Repeat</keyword>
<dbReference type="InterPro" id="IPR045877">
    <property type="entry name" value="ZFP36-like"/>
</dbReference>
<dbReference type="EMBL" id="OIVN01005112">
    <property type="protein sequence ID" value="SPD20900.1"/>
    <property type="molecule type" value="Genomic_DNA"/>
</dbReference>
<name>A0A2N9IA20_FAGSY</name>
<evidence type="ECO:0000256" key="5">
    <source>
        <dbReference type="PROSITE-ProRule" id="PRU00723"/>
    </source>
</evidence>
<evidence type="ECO:0000256" key="2">
    <source>
        <dbReference type="ARBA" id="ARBA00022737"/>
    </source>
</evidence>
<feature type="domain" description="C3H1-type" evidence="7">
    <location>
        <begin position="271"/>
        <end position="298"/>
    </location>
</feature>
<gene>
    <name evidence="8" type="ORF">FSB_LOCUS48782</name>
</gene>
<dbReference type="PANTHER" id="PTHR12547:SF121">
    <property type="entry name" value="ZINC FINGER CCCH DOMAIN-CONTAINING PROTEIN 39"/>
    <property type="match status" value="1"/>
</dbReference>
<dbReference type="Pfam" id="PF00642">
    <property type="entry name" value="zf-CCCH"/>
    <property type="match status" value="1"/>
</dbReference>
<feature type="region of interest" description="Disordered" evidence="6">
    <location>
        <begin position="236"/>
        <end position="260"/>
    </location>
</feature>
<feature type="zinc finger region" description="C3H1-type" evidence="5">
    <location>
        <begin position="271"/>
        <end position="298"/>
    </location>
</feature>
<dbReference type="FunFam" id="4.10.1000.10:FF:000037">
    <property type="entry name" value="Zinc finger CCCH domain-containing protein 39"/>
    <property type="match status" value="1"/>
</dbReference>
<dbReference type="PANTHER" id="PTHR12547">
    <property type="entry name" value="CCCH ZINC FINGER/TIS11-RELATED"/>
    <property type="match status" value="1"/>
</dbReference>
<evidence type="ECO:0000256" key="4">
    <source>
        <dbReference type="ARBA" id="ARBA00022833"/>
    </source>
</evidence>
<feature type="domain" description="C3H1-type" evidence="7">
    <location>
        <begin position="122"/>
        <end position="149"/>
    </location>
</feature>
<dbReference type="InterPro" id="IPR041367">
    <property type="entry name" value="Znf-CCCH_4"/>
</dbReference>
<evidence type="ECO:0000256" key="1">
    <source>
        <dbReference type="ARBA" id="ARBA00022723"/>
    </source>
</evidence>
<feature type="zinc finger region" description="C3H1-type" evidence="5">
    <location>
        <begin position="122"/>
        <end position="149"/>
    </location>
</feature>
<organism evidence="8">
    <name type="scientific">Fagus sylvatica</name>
    <name type="common">Beechnut</name>
    <dbReference type="NCBI Taxonomy" id="28930"/>
    <lineage>
        <taxon>Eukaryota</taxon>
        <taxon>Viridiplantae</taxon>
        <taxon>Streptophyta</taxon>
        <taxon>Embryophyta</taxon>
        <taxon>Tracheophyta</taxon>
        <taxon>Spermatophyta</taxon>
        <taxon>Magnoliopsida</taxon>
        <taxon>eudicotyledons</taxon>
        <taxon>Gunneridae</taxon>
        <taxon>Pentapetalae</taxon>
        <taxon>rosids</taxon>
        <taxon>fabids</taxon>
        <taxon>Fagales</taxon>
        <taxon>Fagaceae</taxon>
        <taxon>Fagus</taxon>
    </lineage>
</organism>
<dbReference type="AlphaFoldDB" id="A0A2N9IA20"/>
<dbReference type="PROSITE" id="PS50103">
    <property type="entry name" value="ZF_C3H1"/>
    <property type="match status" value="3"/>
</dbReference>
<dbReference type="InterPro" id="IPR036855">
    <property type="entry name" value="Znf_CCCH_sf"/>
</dbReference>
<dbReference type="Pfam" id="PF18044">
    <property type="entry name" value="zf-CCCH_4"/>
    <property type="match status" value="1"/>
</dbReference>
<protein>
    <recommendedName>
        <fullName evidence="7">C3H1-type domain-containing protein</fullName>
    </recommendedName>
</protein>
<evidence type="ECO:0000259" key="7">
    <source>
        <dbReference type="PROSITE" id="PS50103"/>
    </source>
</evidence>
<dbReference type="GO" id="GO:0003729">
    <property type="term" value="F:mRNA binding"/>
    <property type="evidence" value="ECO:0007669"/>
    <property type="project" value="InterPro"/>
</dbReference>
<dbReference type="Pfam" id="PF14608">
    <property type="entry name" value="zf-CCCH_2"/>
    <property type="match status" value="1"/>
</dbReference>
<keyword evidence="3 5" id="KW-0863">Zinc-finger</keyword>
<evidence type="ECO:0000256" key="3">
    <source>
        <dbReference type="ARBA" id="ARBA00022771"/>
    </source>
</evidence>
<keyword evidence="1 5" id="KW-0479">Metal-binding</keyword>
<feature type="zinc finger region" description="C3H1-type" evidence="5">
    <location>
        <begin position="182"/>
        <end position="210"/>
    </location>
</feature>
<feature type="domain" description="C3H1-type" evidence="7">
    <location>
        <begin position="182"/>
        <end position="210"/>
    </location>
</feature>
<evidence type="ECO:0000313" key="8">
    <source>
        <dbReference type="EMBL" id="SPD20900.1"/>
    </source>
</evidence>
<accession>A0A2N9IA20</accession>
<evidence type="ECO:0000256" key="6">
    <source>
        <dbReference type="SAM" id="MobiDB-lite"/>
    </source>
</evidence>
<dbReference type="Gene3D" id="4.10.1000.10">
    <property type="entry name" value="Zinc finger, CCCH-type"/>
    <property type="match status" value="3"/>
</dbReference>
<dbReference type="GO" id="GO:0008270">
    <property type="term" value="F:zinc ion binding"/>
    <property type="evidence" value="ECO:0007669"/>
    <property type="project" value="UniProtKB-KW"/>
</dbReference>
<proteinExistence type="predicted"/>
<sequence length="428" mass="47991">MSSFSSSLLKNCIDLDHFDSKEKFLLDFVRFQALKIVNMSFPDPHLMMQMQSQRFATRSDAIAIGVWPQGPMNIEQFDQHSQPYKRPRNSEDIQSDALPCTPLNSRMIPPNPPINKGTSNIFYKTKMCTSFLSGMCTKGVDCKYAHGIEDMRQPPPNWQELAGFRVVDDKSSGNWDDDQKIIHKMKLCKKFYNGEECPYGERCNFLHEDPAKFRDDSAKFRDDSNRFRESSVISIGTNGSSMAQGSVSNQSDSNRPMNNGSDAFRVTTRPYLKTKICNSWERGQCHYGDKCHFAHGQAGERVIGSVFSSWLGGSALDLAVLFPIRTKLDCPNAVVLEAWGERELRVAVGLFEGEALSNGSIPILAKPQSVPVNDASLIKTGSVPTLTEDGQGKKCLLKWKGPKKINRIYADWLDDLPLVQNLPSKVES</sequence>
<dbReference type="SUPFAM" id="SSF90229">
    <property type="entry name" value="CCCH zinc finger"/>
    <property type="match status" value="3"/>
</dbReference>